<dbReference type="GO" id="GO:0004497">
    <property type="term" value="F:monooxygenase activity"/>
    <property type="evidence" value="ECO:0007669"/>
    <property type="project" value="UniProtKB-KW"/>
</dbReference>
<evidence type="ECO:0000256" key="4">
    <source>
        <dbReference type="PIRSR" id="PIRSR602401-1"/>
    </source>
</evidence>
<protein>
    <recommendedName>
        <fullName evidence="9">Cytochrome P450</fullName>
    </recommendedName>
</protein>
<keyword evidence="5" id="KW-0560">Oxidoreductase</keyword>
<dbReference type="GO" id="GO:0016705">
    <property type="term" value="F:oxidoreductase activity, acting on paired donors, with incorporation or reduction of molecular oxygen"/>
    <property type="evidence" value="ECO:0007669"/>
    <property type="project" value="InterPro"/>
</dbReference>
<name>A0A8H3FBP6_9LECA</name>
<dbReference type="InterPro" id="IPR017972">
    <property type="entry name" value="Cyt_P450_CS"/>
</dbReference>
<dbReference type="InterPro" id="IPR002401">
    <property type="entry name" value="Cyt_P450_E_grp-I"/>
</dbReference>
<comment type="cofactor">
    <cofactor evidence="1 4">
        <name>heme</name>
        <dbReference type="ChEBI" id="CHEBI:30413"/>
    </cofactor>
</comment>
<dbReference type="PROSITE" id="PS00086">
    <property type="entry name" value="CYTOCHROME_P450"/>
    <property type="match status" value="1"/>
</dbReference>
<accession>A0A8H3FBP6</accession>
<evidence type="ECO:0000256" key="5">
    <source>
        <dbReference type="RuleBase" id="RU000461"/>
    </source>
</evidence>
<dbReference type="GO" id="GO:0020037">
    <property type="term" value="F:heme binding"/>
    <property type="evidence" value="ECO:0007669"/>
    <property type="project" value="InterPro"/>
</dbReference>
<evidence type="ECO:0000256" key="2">
    <source>
        <dbReference type="ARBA" id="ARBA00022723"/>
    </source>
</evidence>
<dbReference type="Proteomes" id="UP000664534">
    <property type="component" value="Unassembled WGS sequence"/>
</dbReference>
<evidence type="ECO:0000313" key="7">
    <source>
        <dbReference type="EMBL" id="CAF9920654.1"/>
    </source>
</evidence>
<dbReference type="OrthoDB" id="3934656at2759"/>
<sequence length="447" mass="50707">MVMTASKPYSDHFRLSTARRPFSTRYLIFDGFHKRSSLHQTDYYDAWAPPNNGYVGHFPTRDEKEHSERRRIVNKAYSMSSVLESENAIDSCTQIFCETMRKFAEQNSAVDLGLWINMYAFDVLGELFYGKMFGFMSERTDIGNYMKAIDSLLPAFTICGTVPLYLTKLYLASTILFSPSVRGALGAVKHIEKASEAAVKRRKQELEEIKDDKRDMLRKMLEINADQGEDFDFTYRHVCVESHSSIFAGADTTAIAINSILYHLMRNPAAYNKLTTEIDAATADGTLSTPVAYVEAIKLPYLKACINEGMRLHPSVGLTMPRLVPAGGATISGFHFAEGYRVGINGAVVHYDKDVFGADADNFNPDRWIEGDTMQMDRTMIQFGAGPRTCIGKNISLSEIYKLIPQIVRLFHIRLVDPSKEWKTHNYWFNKQTDIHIYLTERTYGSN</sequence>
<proteinExistence type="inferred from homology"/>
<dbReference type="PRINTS" id="PR00385">
    <property type="entry name" value="P450"/>
</dbReference>
<keyword evidence="5" id="KW-0503">Monooxygenase</keyword>
<dbReference type="PANTHER" id="PTHR24305">
    <property type="entry name" value="CYTOCHROME P450"/>
    <property type="match status" value="1"/>
</dbReference>
<dbReference type="Gene3D" id="1.10.630.10">
    <property type="entry name" value="Cytochrome P450"/>
    <property type="match status" value="1"/>
</dbReference>
<evidence type="ECO:0000313" key="8">
    <source>
        <dbReference type="Proteomes" id="UP000664534"/>
    </source>
</evidence>
<evidence type="ECO:0008006" key="9">
    <source>
        <dbReference type="Google" id="ProtNLM"/>
    </source>
</evidence>
<dbReference type="PANTHER" id="PTHR24305:SF229">
    <property type="entry name" value="P450, PUTATIVE (EUROFUNG)-RELATED"/>
    <property type="match status" value="1"/>
</dbReference>
<comment type="similarity">
    <text evidence="5">Belongs to the cytochrome P450 family.</text>
</comment>
<organism evidence="7 8">
    <name type="scientific">Imshaugia aleurites</name>
    <dbReference type="NCBI Taxonomy" id="172621"/>
    <lineage>
        <taxon>Eukaryota</taxon>
        <taxon>Fungi</taxon>
        <taxon>Dikarya</taxon>
        <taxon>Ascomycota</taxon>
        <taxon>Pezizomycotina</taxon>
        <taxon>Lecanoromycetes</taxon>
        <taxon>OSLEUM clade</taxon>
        <taxon>Lecanoromycetidae</taxon>
        <taxon>Lecanorales</taxon>
        <taxon>Lecanorineae</taxon>
        <taxon>Parmeliaceae</taxon>
        <taxon>Imshaugia</taxon>
    </lineage>
</organism>
<dbReference type="CDD" id="cd11060">
    <property type="entry name" value="CYP57A1-like"/>
    <property type="match status" value="1"/>
</dbReference>
<gene>
    <name evidence="7" type="ORF">IMSHALPRED_004967</name>
</gene>
<keyword evidence="6" id="KW-0175">Coiled coil</keyword>
<keyword evidence="4 5" id="KW-0349">Heme</keyword>
<comment type="caution">
    <text evidence="7">The sequence shown here is derived from an EMBL/GenBank/DDBJ whole genome shotgun (WGS) entry which is preliminary data.</text>
</comment>
<evidence type="ECO:0000256" key="1">
    <source>
        <dbReference type="ARBA" id="ARBA00001971"/>
    </source>
</evidence>
<dbReference type="SUPFAM" id="SSF48264">
    <property type="entry name" value="Cytochrome P450"/>
    <property type="match status" value="1"/>
</dbReference>
<keyword evidence="2 4" id="KW-0479">Metal-binding</keyword>
<dbReference type="GO" id="GO:0005506">
    <property type="term" value="F:iron ion binding"/>
    <property type="evidence" value="ECO:0007669"/>
    <property type="project" value="InterPro"/>
</dbReference>
<dbReference type="AlphaFoldDB" id="A0A8H3FBP6"/>
<feature type="coiled-coil region" evidence="6">
    <location>
        <begin position="199"/>
        <end position="226"/>
    </location>
</feature>
<evidence type="ECO:0000256" key="3">
    <source>
        <dbReference type="ARBA" id="ARBA00023004"/>
    </source>
</evidence>
<feature type="binding site" description="axial binding residue" evidence="4">
    <location>
        <position position="390"/>
    </location>
    <ligand>
        <name>heme</name>
        <dbReference type="ChEBI" id="CHEBI:30413"/>
    </ligand>
    <ligandPart>
        <name>Fe</name>
        <dbReference type="ChEBI" id="CHEBI:18248"/>
    </ligandPart>
</feature>
<dbReference type="EMBL" id="CAJPDT010000026">
    <property type="protein sequence ID" value="CAF9920654.1"/>
    <property type="molecule type" value="Genomic_DNA"/>
</dbReference>
<reference evidence="7" key="1">
    <citation type="submission" date="2021-03" db="EMBL/GenBank/DDBJ databases">
        <authorList>
            <person name="Tagirdzhanova G."/>
        </authorList>
    </citation>
    <scope>NUCLEOTIDE SEQUENCE</scope>
</reference>
<keyword evidence="8" id="KW-1185">Reference proteome</keyword>
<keyword evidence="3 4" id="KW-0408">Iron</keyword>
<dbReference type="Pfam" id="PF00067">
    <property type="entry name" value="p450"/>
    <property type="match status" value="1"/>
</dbReference>
<dbReference type="InterPro" id="IPR001128">
    <property type="entry name" value="Cyt_P450"/>
</dbReference>
<evidence type="ECO:0000256" key="6">
    <source>
        <dbReference type="SAM" id="Coils"/>
    </source>
</evidence>
<dbReference type="PRINTS" id="PR00463">
    <property type="entry name" value="EP450I"/>
</dbReference>
<dbReference type="InterPro" id="IPR036396">
    <property type="entry name" value="Cyt_P450_sf"/>
</dbReference>
<dbReference type="InterPro" id="IPR050121">
    <property type="entry name" value="Cytochrome_P450_monoxygenase"/>
</dbReference>